<reference evidence="5" key="1">
    <citation type="submission" date="2025-08" db="UniProtKB">
        <authorList>
            <consortium name="RefSeq"/>
        </authorList>
    </citation>
    <scope>IDENTIFICATION</scope>
    <source>
        <tissue evidence="5">Whole sample</tissue>
    </source>
</reference>
<dbReference type="Proteomes" id="UP000694844">
    <property type="component" value="Chromosome 8"/>
</dbReference>
<dbReference type="PANTHER" id="PTHR14187:SF5">
    <property type="entry name" value="HEAT SHOCK 70 KDA PROTEIN 12A"/>
    <property type="match status" value="1"/>
</dbReference>
<evidence type="ECO:0000256" key="2">
    <source>
        <dbReference type="ARBA" id="ARBA00022741"/>
    </source>
</evidence>
<sequence>MDRSPHIDTHRQKDYLIVAAIDFGTTYSGWAFSTRNDFSKDPTRIFLKQWVDPISSSLYNKTSTCILFDEQEEFPEFGFDAEAKYLDLISEKKDKSWYFFRRFKMSLFKVQSSTDSILVEDEAGKQLPAMTVFSKSIKYLKQSLLEDAKNKITDIVLDDIKWILTVPAIWSDPAKAFMQDAAIEAGIDSNRLTIALEPEAAAVYLSYLSFDKRIEGNEDDMLQTFTPGSTFMVVDAGGGTVDITALEMLQNDCLRELLAANGGNWGGTRVDEEYLYFIKCLIGDSASEYLEQNTPCVFYEICRDFEILKRSIKPHSDNMLNIRFPLELLEAYESVNKGRKLKPTEVVLSKKKKEVGVSVIANKLRLASKDAEDFFTESVEAIICLLKKNLQQKNGQQISTFILVGGYAESPVLVNAIKAAFPEKRIIIPKEAAWCVLSGAVIFGHDPAIIEMRRSKYFYGIQVYEIFDPSKHDTKYKYEEDGEIRCGKLFSKLIEFAEPSEVD</sequence>
<dbReference type="RefSeq" id="XP_022300747.1">
    <property type="nucleotide sequence ID" value="XM_022445039.1"/>
</dbReference>
<proteinExistence type="inferred from homology"/>
<keyword evidence="2" id="KW-0547">Nucleotide-binding</keyword>
<keyword evidence="4" id="KW-1185">Reference proteome</keyword>
<organism evidence="4 5">
    <name type="scientific">Crassostrea virginica</name>
    <name type="common">Eastern oyster</name>
    <dbReference type="NCBI Taxonomy" id="6565"/>
    <lineage>
        <taxon>Eukaryota</taxon>
        <taxon>Metazoa</taxon>
        <taxon>Spiralia</taxon>
        <taxon>Lophotrochozoa</taxon>
        <taxon>Mollusca</taxon>
        <taxon>Bivalvia</taxon>
        <taxon>Autobranchia</taxon>
        <taxon>Pteriomorphia</taxon>
        <taxon>Ostreida</taxon>
        <taxon>Ostreoidea</taxon>
        <taxon>Ostreidae</taxon>
        <taxon>Crassostrea</taxon>
    </lineage>
</organism>
<comment type="similarity">
    <text evidence="1">Belongs to the heat shock protein 70 family.</text>
</comment>
<dbReference type="PANTHER" id="PTHR14187">
    <property type="entry name" value="ALPHA KINASE/ELONGATION FACTOR 2 KINASE"/>
    <property type="match status" value="1"/>
</dbReference>
<dbReference type="AlphaFoldDB" id="A0A8B8BBF1"/>
<dbReference type="GeneID" id="111108950"/>
<dbReference type="CDD" id="cd10229">
    <property type="entry name" value="ASKHA_NBD_HSP70_HSPA12"/>
    <property type="match status" value="1"/>
</dbReference>
<dbReference type="GO" id="GO:0140662">
    <property type="term" value="F:ATP-dependent protein folding chaperone"/>
    <property type="evidence" value="ECO:0007669"/>
    <property type="project" value="InterPro"/>
</dbReference>
<dbReference type="KEGG" id="cvn:111108950"/>
<dbReference type="OrthoDB" id="6144806at2759"/>
<evidence type="ECO:0000313" key="4">
    <source>
        <dbReference type="Proteomes" id="UP000694844"/>
    </source>
</evidence>
<dbReference type="SUPFAM" id="SSF53067">
    <property type="entry name" value="Actin-like ATPase domain"/>
    <property type="match status" value="2"/>
</dbReference>
<evidence type="ECO:0000313" key="5">
    <source>
        <dbReference type="RefSeq" id="XP_022300747.1"/>
    </source>
</evidence>
<evidence type="ECO:0000256" key="1">
    <source>
        <dbReference type="ARBA" id="ARBA00007381"/>
    </source>
</evidence>
<dbReference type="InterPro" id="IPR013126">
    <property type="entry name" value="Hsp_70_fam"/>
</dbReference>
<dbReference type="Pfam" id="PF00012">
    <property type="entry name" value="HSP70"/>
    <property type="match status" value="1"/>
</dbReference>
<accession>A0A8B8BBF1</accession>
<dbReference type="GO" id="GO:0005524">
    <property type="term" value="F:ATP binding"/>
    <property type="evidence" value="ECO:0007669"/>
    <property type="project" value="UniProtKB-KW"/>
</dbReference>
<keyword evidence="3" id="KW-0067">ATP-binding</keyword>
<name>A0A8B8BBF1_CRAVI</name>
<evidence type="ECO:0000256" key="3">
    <source>
        <dbReference type="ARBA" id="ARBA00022840"/>
    </source>
</evidence>
<gene>
    <name evidence="5" type="primary">LOC111108950</name>
</gene>
<protein>
    <submittedName>
        <fullName evidence="5">Heat shock 70 kDa protein 12A-like</fullName>
    </submittedName>
</protein>
<dbReference type="InterPro" id="IPR043129">
    <property type="entry name" value="ATPase_NBD"/>
</dbReference>
<dbReference type="Gene3D" id="3.30.420.40">
    <property type="match status" value="1"/>
</dbReference>